<dbReference type="OMA" id="SPYPYFR"/>
<evidence type="ECO:0000256" key="12">
    <source>
        <dbReference type="ARBA" id="ARBA00023180"/>
    </source>
</evidence>
<dbReference type="SUPFAM" id="SSF49899">
    <property type="entry name" value="Concanavalin A-like lectins/glucanases"/>
    <property type="match status" value="1"/>
</dbReference>
<dbReference type="InterPro" id="IPR043136">
    <property type="entry name" value="B30.2/SPRY_sf"/>
</dbReference>
<sequence>MIIQSFDNQGIPLNNNQDKINYDGDDLDGDLIIYSFIIMLLTYLVLTGILLLVRFIFIRWHTTTGRLSLFPTFGELDLDLERDLNGAHSNIRRFRNQNNDQNSTYDNTSDHGNRTSKRKSKYSINEMNRRWPSVLFDENDNEIIFKTNNLPIEEQFYFRQGEEYIKSNPPLIIPYNHNYDVTGIDDNEDAIINEQTKIYIKEEGASAWTFVPDVNLPNDTVLITNKTEVEFLNYNYDASVQTNLPIPRLNRVYYCEFKIYEVNNSNQVNDFELRDGEVISFGLATSPYPYFRLPGRHHHSIAYDSTGARRFNDPFEMDSDLKNLFPKCQRGDVIGVGYRINSGTVFFTRNGKKVSEKEVGGHIKGWKFKYLYPIVGANVPCKIHVNLGTSGFVFIEANVKKWGFAKAHGLKLPPPSYNNYGNDTLLEGINDDDDNSQLHDESDESDYENEYRIQNDIFDENGDLLPPPPSFEYSVSPNHKSIVNGEPLTLDSYPTQPPDYSDYTESNGLLANFEHENEQGTSNEEEDDDDDLQEYDNDMEEYR</sequence>
<keyword evidence="5" id="KW-0926">Vacuole</keyword>
<dbReference type="Gene3D" id="2.60.120.920">
    <property type="match status" value="1"/>
</dbReference>
<feature type="compositionally biased region" description="Acidic residues" evidence="14">
    <location>
        <begin position="429"/>
        <end position="448"/>
    </location>
</feature>
<reference evidence="17 18" key="1">
    <citation type="journal article" date="2011" name="Proc. Natl. Acad. Sci. U.S.A.">
        <title>Evolutionary erosion of yeast sex chromosomes by mating-type switching accidents.</title>
        <authorList>
            <person name="Gordon J.L."/>
            <person name="Armisen D."/>
            <person name="Proux-Wera E."/>
            <person name="Oheigeartaigh S.S."/>
            <person name="Byrne K.P."/>
            <person name="Wolfe K.H."/>
        </authorList>
    </citation>
    <scope>NUCLEOTIDE SEQUENCE [LARGE SCALE GENOMIC DNA]</scope>
    <source>
        <strain evidence="18">ATCC 24235 / CBS 4417 / NBRC 1672 / NRRL Y-8282 / UCD 70-5</strain>
    </source>
</reference>
<evidence type="ECO:0000256" key="5">
    <source>
        <dbReference type="ARBA" id="ARBA00022554"/>
    </source>
</evidence>
<dbReference type="InterPro" id="IPR035780">
    <property type="entry name" value="SPRY_Ssh4-like"/>
</dbReference>
<evidence type="ECO:0000256" key="10">
    <source>
        <dbReference type="ARBA" id="ARBA00022989"/>
    </source>
</evidence>
<evidence type="ECO:0000256" key="11">
    <source>
        <dbReference type="ARBA" id="ARBA00023136"/>
    </source>
</evidence>
<dbReference type="OrthoDB" id="258495at2759"/>
<evidence type="ECO:0000256" key="13">
    <source>
        <dbReference type="ARBA" id="ARBA00025244"/>
    </source>
</evidence>
<dbReference type="KEGG" id="tpf:TPHA_0C03610"/>
<feature type="region of interest" description="Disordered" evidence="14">
    <location>
        <begin position="422"/>
        <end position="543"/>
    </location>
</feature>
<dbReference type="InterPro" id="IPR003877">
    <property type="entry name" value="SPRY_dom"/>
</dbReference>
<keyword evidence="7" id="KW-0967">Endosome</keyword>
<dbReference type="CDD" id="cd12910">
    <property type="entry name" value="SPRY_SSH4_like"/>
    <property type="match status" value="1"/>
</dbReference>
<evidence type="ECO:0000256" key="14">
    <source>
        <dbReference type="SAM" id="MobiDB-lite"/>
    </source>
</evidence>
<keyword evidence="18" id="KW-1185">Reference proteome</keyword>
<name>G8BQK1_TETPH</name>
<dbReference type="Proteomes" id="UP000005666">
    <property type="component" value="Chromosome 3"/>
</dbReference>
<accession>G8BQK1</accession>
<proteinExistence type="inferred from homology"/>
<dbReference type="SMART" id="SM00449">
    <property type="entry name" value="SPRY"/>
    <property type="match status" value="1"/>
</dbReference>
<evidence type="ECO:0000256" key="3">
    <source>
        <dbReference type="ARBA" id="ARBA00006990"/>
    </source>
</evidence>
<dbReference type="STRING" id="1071381.G8BQK1"/>
<feature type="transmembrane region" description="Helical" evidence="15">
    <location>
        <begin position="31"/>
        <end position="57"/>
    </location>
</feature>
<dbReference type="GO" id="GO:0005774">
    <property type="term" value="C:vacuolar membrane"/>
    <property type="evidence" value="ECO:0007669"/>
    <property type="project" value="UniProtKB-SubCell"/>
</dbReference>
<dbReference type="GeneID" id="11533516"/>
<dbReference type="GO" id="GO:1990756">
    <property type="term" value="F:ubiquitin-like ligase-substrate adaptor activity"/>
    <property type="evidence" value="ECO:0007669"/>
    <property type="project" value="EnsemblFungi"/>
</dbReference>
<dbReference type="AlphaFoldDB" id="G8BQK1"/>
<comment type="subcellular location">
    <subcellularLocation>
        <location evidence="2">Endosome membrane</location>
        <topology evidence="2">Single-pass type II membrane protein</topology>
    </subcellularLocation>
    <subcellularLocation>
        <location evidence="1">Vacuole membrane</location>
        <topology evidence="1">Single-pass type II membrane protein</topology>
    </subcellularLocation>
</comment>
<evidence type="ECO:0000256" key="2">
    <source>
        <dbReference type="ARBA" id="ARBA00004639"/>
    </source>
</evidence>
<dbReference type="InterPro" id="IPR050618">
    <property type="entry name" value="Ubq-SigPath_Reg"/>
</dbReference>
<evidence type="ECO:0000313" key="18">
    <source>
        <dbReference type="Proteomes" id="UP000005666"/>
    </source>
</evidence>
<keyword evidence="9" id="KW-0735">Signal-anchor</keyword>
<dbReference type="Pfam" id="PF00622">
    <property type="entry name" value="SPRY"/>
    <property type="match status" value="1"/>
</dbReference>
<evidence type="ECO:0000256" key="6">
    <source>
        <dbReference type="ARBA" id="ARBA00022692"/>
    </source>
</evidence>
<protein>
    <recommendedName>
        <fullName evidence="16">B30.2/SPRY domain-containing protein</fullName>
    </recommendedName>
</protein>
<dbReference type="PANTHER" id="PTHR12864">
    <property type="entry name" value="RAN BINDING PROTEIN 9-RELATED"/>
    <property type="match status" value="1"/>
</dbReference>
<keyword evidence="6 15" id="KW-0812">Transmembrane</keyword>
<evidence type="ECO:0000313" key="17">
    <source>
        <dbReference type="EMBL" id="CCE62513.1"/>
    </source>
</evidence>
<dbReference type="GO" id="GO:0010008">
    <property type="term" value="C:endosome membrane"/>
    <property type="evidence" value="ECO:0007669"/>
    <property type="project" value="UniProtKB-SubCell"/>
</dbReference>
<organism evidence="17 18">
    <name type="scientific">Tetrapisispora phaffii (strain ATCC 24235 / CBS 4417 / NBRC 1672 / NRRL Y-8282 / UCD 70-5)</name>
    <name type="common">Yeast</name>
    <name type="synonym">Fabospora phaffii</name>
    <dbReference type="NCBI Taxonomy" id="1071381"/>
    <lineage>
        <taxon>Eukaryota</taxon>
        <taxon>Fungi</taxon>
        <taxon>Dikarya</taxon>
        <taxon>Ascomycota</taxon>
        <taxon>Saccharomycotina</taxon>
        <taxon>Saccharomycetes</taxon>
        <taxon>Saccharomycetales</taxon>
        <taxon>Saccharomycetaceae</taxon>
        <taxon>Tetrapisispora</taxon>
    </lineage>
</organism>
<dbReference type="InterPro" id="IPR013320">
    <property type="entry name" value="ConA-like_dom_sf"/>
</dbReference>
<dbReference type="HOGENOM" id="CLU_016552_3_0_1"/>
<dbReference type="GO" id="GO:0043328">
    <property type="term" value="P:protein transport to vacuole involved in ubiquitin-dependent protein catabolic process via the multivesicular body sorting pathway"/>
    <property type="evidence" value="ECO:0007669"/>
    <property type="project" value="EnsemblFungi"/>
</dbReference>
<dbReference type="EMBL" id="HE612858">
    <property type="protein sequence ID" value="CCE62513.1"/>
    <property type="molecule type" value="Genomic_DNA"/>
</dbReference>
<dbReference type="RefSeq" id="XP_003684947.1">
    <property type="nucleotide sequence ID" value="XM_003684899.1"/>
</dbReference>
<evidence type="ECO:0000256" key="8">
    <source>
        <dbReference type="ARBA" id="ARBA00022927"/>
    </source>
</evidence>
<feature type="region of interest" description="Disordered" evidence="14">
    <location>
        <begin position="95"/>
        <end position="121"/>
    </location>
</feature>
<keyword evidence="11 15" id="KW-0472">Membrane</keyword>
<keyword evidence="4" id="KW-0813">Transport</keyword>
<gene>
    <name evidence="17" type="primary">TPHA0C03610</name>
    <name evidence="17" type="ordered locus">TPHA_0C03610</name>
</gene>
<evidence type="ECO:0000256" key="1">
    <source>
        <dbReference type="ARBA" id="ARBA00004576"/>
    </source>
</evidence>
<keyword evidence="10 15" id="KW-1133">Transmembrane helix</keyword>
<dbReference type="eggNOG" id="KOG1477">
    <property type="taxonomic scope" value="Eukaryota"/>
</dbReference>
<evidence type="ECO:0000256" key="7">
    <source>
        <dbReference type="ARBA" id="ARBA00022753"/>
    </source>
</evidence>
<evidence type="ECO:0000256" key="15">
    <source>
        <dbReference type="SAM" id="Phobius"/>
    </source>
</evidence>
<feature type="compositionally biased region" description="Acidic residues" evidence="14">
    <location>
        <begin position="523"/>
        <end position="543"/>
    </location>
</feature>
<evidence type="ECO:0000256" key="9">
    <source>
        <dbReference type="ARBA" id="ARBA00022968"/>
    </source>
</evidence>
<comment type="function">
    <text evidence="13">Components of the endosome-vacuole trafficking pathway that regulates nutrient transport. May be involved in processes which determine whether plasma membrane proteins are degraded or routed to the plasma membrane.</text>
</comment>
<feature type="compositionally biased region" description="Polar residues" evidence="14">
    <location>
        <begin position="96"/>
        <end position="107"/>
    </location>
</feature>
<feature type="domain" description="B30.2/SPRY" evidence="16">
    <location>
        <begin position="188"/>
        <end position="392"/>
    </location>
</feature>
<keyword evidence="12" id="KW-0325">Glycoprotein</keyword>
<evidence type="ECO:0000259" key="16">
    <source>
        <dbReference type="PROSITE" id="PS50188"/>
    </source>
</evidence>
<comment type="similarity">
    <text evidence="3">Belongs to the SSH4 family.</text>
</comment>
<evidence type="ECO:0000256" key="4">
    <source>
        <dbReference type="ARBA" id="ARBA00022448"/>
    </source>
</evidence>
<keyword evidence="8" id="KW-0653">Protein transport</keyword>
<dbReference type="FunFam" id="2.60.120.920:FF:000065">
    <property type="entry name" value="Ear1p"/>
    <property type="match status" value="1"/>
</dbReference>
<dbReference type="InterPro" id="IPR001870">
    <property type="entry name" value="B30.2/SPRY"/>
</dbReference>
<dbReference type="PROSITE" id="PS50188">
    <property type="entry name" value="B302_SPRY"/>
    <property type="match status" value="1"/>
</dbReference>